<dbReference type="PANTHER" id="PTHR21310:SF15">
    <property type="entry name" value="AMINOGLYCOSIDE PHOSPHOTRANSFERASE DOMAIN-CONTAINING PROTEIN"/>
    <property type="match status" value="1"/>
</dbReference>
<dbReference type="CDD" id="cd05152">
    <property type="entry name" value="MPH2"/>
    <property type="match status" value="1"/>
</dbReference>
<dbReference type="GO" id="GO:0016740">
    <property type="term" value="F:transferase activity"/>
    <property type="evidence" value="ECO:0007669"/>
    <property type="project" value="UniProtKB-KW"/>
</dbReference>
<keyword evidence="3" id="KW-1185">Reference proteome</keyword>
<dbReference type="Pfam" id="PF01636">
    <property type="entry name" value="APH"/>
    <property type="match status" value="1"/>
</dbReference>
<proteinExistence type="predicted"/>
<organism evidence="2 3">
    <name type="scientific">Enteractinococcus helveticum</name>
    <dbReference type="NCBI Taxonomy" id="1837282"/>
    <lineage>
        <taxon>Bacteria</taxon>
        <taxon>Bacillati</taxon>
        <taxon>Actinomycetota</taxon>
        <taxon>Actinomycetes</taxon>
        <taxon>Micrococcales</taxon>
        <taxon>Micrococcaceae</taxon>
    </lineage>
</organism>
<reference evidence="2 3" key="1">
    <citation type="submission" date="2016-04" db="EMBL/GenBank/DDBJ databases">
        <title>First whole genome shotgun sequence of the bacterium Enteractinococcus sp. strain UASWS1574.</title>
        <authorList>
            <person name="Crovadore J."/>
            <person name="Chablais R."/>
            <person name="Lefort F."/>
        </authorList>
    </citation>
    <scope>NUCLEOTIDE SEQUENCE [LARGE SCALE GENOMIC DNA]</scope>
    <source>
        <strain evidence="2 3">UASWS1574</strain>
    </source>
</reference>
<accession>A0A1B7LWJ7</accession>
<dbReference type="Proteomes" id="UP000078292">
    <property type="component" value="Unassembled WGS sequence"/>
</dbReference>
<evidence type="ECO:0000313" key="2">
    <source>
        <dbReference type="EMBL" id="OAV59411.1"/>
    </source>
</evidence>
<dbReference type="AlphaFoldDB" id="A0A1B7LWJ7"/>
<protein>
    <submittedName>
        <fullName evidence="2">Aminoglycoside phosphotransferase</fullName>
    </submittedName>
</protein>
<dbReference type="SUPFAM" id="SSF56112">
    <property type="entry name" value="Protein kinase-like (PK-like)"/>
    <property type="match status" value="1"/>
</dbReference>
<comment type="caution">
    <text evidence="2">The sequence shown here is derived from an EMBL/GenBank/DDBJ whole genome shotgun (WGS) entry which is preliminary data.</text>
</comment>
<sequence>MQTEANNQTSIAQLAAQHGLGLIPETITINEIGLDFRVAIATAHNGERWVLRIPRRSDVMPRATIEGRLLQRVAPLLDVTVPDWRIHSSELIAYPLLPGEPGLSIGLDGSLDWHVDVEDPTYTHSLGEFLAQLHSIDHRQVADTGIEIRTPDEVRQAIADDITRVSSEFQVAASLLDRWNTWLADDGFWPATSALTHGEVYPGHLLLTDQKIVGVLDWTTAAIGDPAQDFAFHRVLVSDEAFAATVQRYIEHGGNVGPKFAEHCAELYSISPINYGIYALTTGDPAHVRAAAAALNPEA</sequence>
<evidence type="ECO:0000313" key="3">
    <source>
        <dbReference type="Proteomes" id="UP000078292"/>
    </source>
</evidence>
<dbReference type="PANTHER" id="PTHR21310">
    <property type="entry name" value="AMINOGLYCOSIDE PHOSPHOTRANSFERASE-RELATED-RELATED"/>
    <property type="match status" value="1"/>
</dbReference>
<dbReference type="InterPro" id="IPR002575">
    <property type="entry name" value="Aminoglycoside_PTrfase"/>
</dbReference>
<dbReference type="Gene3D" id="3.90.1200.10">
    <property type="match status" value="1"/>
</dbReference>
<evidence type="ECO:0000259" key="1">
    <source>
        <dbReference type="Pfam" id="PF01636"/>
    </source>
</evidence>
<dbReference type="RefSeq" id="WP_043058647.1">
    <property type="nucleotide sequence ID" value="NZ_LXEY01000022.1"/>
</dbReference>
<gene>
    <name evidence="2" type="ORF">A6F49_16320</name>
</gene>
<dbReference type="EMBL" id="LXEY01000022">
    <property type="protein sequence ID" value="OAV59411.1"/>
    <property type="molecule type" value="Genomic_DNA"/>
</dbReference>
<dbReference type="STRING" id="1837282.A6F49_16320"/>
<feature type="domain" description="Aminoglycoside phosphotransferase" evidence="1">
    <location>
        <begin position="27"/>
        <end position="254"/>
    </location>
</feature>
<dbReference type="Gene3D" id="3.30.200.20">
    <property type="entry name" value="Phosphorylase Kinase, domain 1"/>
    <property type="match status" value="1"/>
</dbReference>
<name>A0A1B7LWJ7_9MICC</name>
<dbReference type="InterPro" id="IPR051678">
    <property type="entry name" value="AGP_Transferase"/>
</dbReference>
<keyword evidence="2" id="KW-0808">Transferase</keyword>
<dbReference type="InterPro" id="IPR011009">
    <property type="entry name" value="Kinase-like_dom_sf"/>
</dbReference>
<dbReference type="OrthoDB" id="3806873at2"/>